<gene>
    <name evidence="5" type="ORF">F3J38_27450</name>
</gene>
<proteinExistence type="predicted"/>
<dbReference type="Pfam" id="PF01381">
    <property type="entry name" value="HTH_3"/>
    <property type="match status" value="1"/>
</dbReference>
<name>A0ABX0R3C7_9GAMM</name>
<evidence type="ECO:0000313" key="6">
    <source>
        <dbReference type="Proteomes" id="UP000780690"/>
    </source>
</evidence>
<dbReference type="Gene3D" id="2.60.120.10">
    <property type="entry name" value="Jelly Rolls"/>
    <property type="match status" value="1"/>
</dbReference>
<evidence type="ECO:0000313" key="5">
    <source>
        <dbReference type="EMBL" id="NIF03732.1"/>
    </source>
</evidence>
<keyword evidence="2" id="KW-0238">DNA-binding</keyword>
<evidence type="ECO:0000256" key="3">
    <source>
        <dbReference type="ARBA" id="ARBA00023163"/>
    </source>
</evidence>
<keyword evidence="3" id="KW-0804">Transcription</keyword>
<comment type="caution">
    <text evidence="5">The sequence shown here is derived from an EMBL/GenBank/DDBJ whole genome shotgun (WGS) entry which is preliminary data.</text>
</comment>
<evidence type="ECO:0000256" key="2">
    <source>
        <dbReference type="ARBA" id="ARBA00023125"/>
    </source>
</evidence>
<dbReference type="Gene3D" id="1.10.260.40">
    <property type="entry name" value="lambda repressor-like DNA-binding domains"/>
    <property type="match status" value="1"/>
</dbReference>
<dbReference type="InterPro" id="IPR011051">
    <property type="entry name" value="RmlC_Cupin_sf"/>
</dbReference>
<dbReference type="PANTHER" id="PTHR46797:SF23">
    <property type="entry name" value="HTH-TYPE TRANSCRIPTIONAL REGULATOR SUTR"/>
    <property type="match status" value="1"/>
</dbReference>
<keyword evidence="6" id="KW-1185">Reference proteome</keyword>
<evidence type="ECO:0000256" key="1">
    <source>
        <dbReference type="ARBA" id="ARBA00023015"/>
    </source>
</evidence>
<dbReference type="CDD" id="cd02209">
    <property type="entry name" value="cupin_XRE_C"/>
    <property type="match status" value="1"/>
</dbReference>
<dbReference type="CDD" id="cd00093">
    <property type="entry name" value="HTH_XRE"/>
    <property type="match status" value="1"/>
</dbReference>
<evidence type="ECO:0000259" key="4">
    <source>
        <dbReference type="PROSITE" id="PS50943"/>
    </source>
</evidence>
<dbReference type="InterPro" id="IPR001387">
    <property type="entry name" value="Cro/C1-type_HTH"/>
</dbReference>
<organism evidence="5 6">
    <name type="scientific">Candidatus Pantoea formicae</name>
    <dbReference type="NCBI Taxonomy" id="2608355"/>
    <lineage>
        <taxon>Bacteria</taxon>
        <taxon>Pseudomonadati</taxon>
        <taxon>Pseudomonadota</taxon>
        <taxon>Gammaproteobacteria</taxon>
        <taxon>Enterobacterales</taxon>
        <taxon>Erwiniaceae</taxon>
        <taxon>Pantoea</taxon>
    </lineage>
</organism>
<feature type="domain" description="HTH cro/C1-type" evidence="4">
    <location>
        <begin position="22"/>
        <end position="76"/>
    </location>
</feature>
<accession>A0ABX0R3C7</accession>
<keyword evidence="1" id="KW-0805">Transcription regulation</keyword>
<dbReference type="PROSITE" id="PS50943">
    <property type="entry name" value="HTH_CROC1"/>
    <property type="match status" value="1"/>
</dbReference>
<protein>
    <submittedName>
        <fullName evidence="5">Helix-turn-helix transcriptional regulator</fullName>
    </submittedName>
</protein>
<dbReference type="RefSeq" id="WP_167144412.1">
    <property type="nucleotide sequence ID" value="NZ_VWXD01000022.1"/>
</dbReference>
<sequence>MSNILHFKPERENVLKHVADNVRSFRLAAELSQAQLAEASGLSRRMIIHIETGESNISLSSLDKVADGLGVSFYQLVSAPGCSPERLETLAWKGEKENSFAMMLGNVPAKKNTSLWLWVLEPGERYTANPDPTGWHEMIYVFEGCLMLGLENGTEIIEAGDFKIFSSAQYYWYEGNAAVKTKFIRNVVS</sequence>
<dbReference type="SUPFAM" id="SSF47413">
    <property type="entry name" value="lambda repressor-like DNA-binding domains"/>
    <property type="match status" value="1"/>
</dbReference>
<reference evidence="5 6" key="1">
    <citation type="journal article" date="2019" name="bioRxiv">
        <title>Bacteria contribute to plant secondary compound degradation in a generalist herbivore system.</title>
        <authorList>
            <person name="Francoeur C.B."/>
            <person name="Khadempour L."/>
            <person name="Moreira-Soto R.D."/>
            <person name="Gotting K."/>
            <person name="Book A.J."/>
            <person name="Pinto-Tomas A.A."/>
            <person name="Keefover-Ring K."/>
            <person name="Currie C.R."/>
        </authorList>
    </citation>
    <scope>NUCLEOTIDE SEQUENCE [LARGE SCALE GENOMIC DNA]</scope>
    <source>
        <strain evidence="5 6">Acro-805</strain>
    </source>
</reference>
<dbReference type="InterPro" id="IPR014710">
    <property type="entry name" value="RmlC-like_jellyroll"/>
</dbReference>
<dbReference type="EMBL" id="VWXD01000022">
    <property type="protein sequence ID" value="NIF03732.1"/>
    <property type="molecule type" value="Genomic_DNA"/>
</dbReference>
<dbReference type="InterPro" id="IPR010982">
    <property type="entry name" value="Lambda_DNA-bd_dom_sf"/>
</dbReference>
<dbReference type="SMART" id="SM00530">
    <property type="entry name" value="HTH_XRE"/>
    <property type="match status" value="1"/>
</dbReference>
<dbReference type="PANTHER" id="PTHR46797">
    <property type="entry name" value="HTH-TYPE TRANSCRIPTIONAL REGULATOR"/>
    <property type="match status" value="1"/>
</dbReference>
<dbReference type="Proteomes" id="UP000780690">
    <property type="component" value="Unassembled WGS sequence"/>
</dbReference>
<dbReference type="SUPFAM" id="SSF51182">
    <property type="entry name" value="RmlC-like cupins"/>
    <property type="match status" value="1"/>
</dbReference>
<dbReference type="InterPro" id="IPR050807">
    <property type="entry name" value="TransReg_Diox_bact_type"/>
</dbReference>